<protein>
    <recommendedName>
        <fullName evidence="4">Protein MIZU-KUSSEI 1</fullName>
    </recommendedName>
</protein>
<reference evidence="2" key="2">
    <citation type="submission" date="2021-03" db="UniProtKB">
        <authorList>
            <consortium name="EnsemblPlants"/>
        </authorList>
    </citation>
    <scope>IDENTIFICATION</scope>
</reference>
<dbReference type="NCBIfam" id="TIGR01570">
    <property type="entry name" value="A_thal_3588"/>
    <property type="match status" value="1"/>
</dbReference>
<dbReference type="OMA" id="MISPEGN"/>
<dbReference type="RefSeq" id="XP_021736635.1">
    <property type="nucleotide sequence ID" value="XM_021880943.1"/>
</dbReference>
<sequence length="250" mass="28318">MGKQKHHIEIKICQEDLLEEESTTKPPLLQDGQSSFSLVEPSPSKHKQHKEAKTVRVLRSMIRSFPIISPKHCRLPDINFLSNGTSNRVTGTLFGYKKGKMNFSLQQSTKCLPTLVLDLPIQTHVLQKDMSVGMVRIALECEKKDEKERKGLLEEPIWDMFCNGKKFGYAVKRDANEMDLSIMEVLKVITMGVGVLPSSEFCDGDDPDDELAYIRANFDYVVGSKDSETLYMLCPEGNIVLDLSIFFVRI</sequence>
<organism evidence="2 3">
    <name type="scientific">Chenopodium quinoa</name>
    <name type="common">Quinoa</name>
    <dbReference type="NCBI Taxonomy" id="63459"/>
    <lineage>
        <taxon>Eukaryota</taxon>
        <taxon>Viridiplantae</taxon>
        <taxon>Streptophyta</taxon>
        <taxon>Embryophyta</taxon>
        <taxon>Tracheophyta</taxon>
        <taxon>Spermatophyta</taxon>
        <taxon>Magnoliopsida</taxon>
        <taxon>eudicotyledons</taxon>
        <taxon>Gunneridae</taxon>
        <taxon>Pentapetalae</taxon>
        <taxon>Caryophyllales</taxon>
        <taxon>Chenopodiaceae</taxon>
        <taxon>Chenopodioideae</taxon>
        <taxon>Atripliceae</taxon>
        <taxon>Chenopodium</taxon>
    </lineage>
</organism>
<name>A0A803LMU6_CHEQI</name>
<evidence type="ECO:0000256" key="1">
    <source>
        <dbReference type="SAM" id="MobiDB-lite"/>
    </source>
</evidence>
<evidence type="ECO:0000313" key="2">
    <source>
        <dbReference type="EnsemblPlants" id="AUR62016275-RA:cds"/>
    </source>
</evidence>
<dbReference type="Gramene" id="AUR62016275-RA">
    <property type="protein sequence ID" value="AUR62016275-RA:cds"/>
    <property type="gene ID" value="AUR62016275"/>
</dbReference>
<feature type="region of interest" description="Disordered" evidence="1">
    <location>
        <begin position="22"/>
        <end position="53"/>
    </location>
</feature>
<dbReference type="RefSeq" id="XP_021736634.1">
    <property type="nucleotide sequence ID" value="XM_021880942.1"/>
</dbReference>
<proteinExistence type="predicted"/>
<reference evidence="2" key="1">
    <citation type="journal article" date="2017" name="Nature">
        <title>The genome of Chenopodium quinoa.</title>
        <authorList>
            <person name="Jarvis D.E."/>
            <person name="Ho Y.S."/>
            <person name="Lightfoot D.J."/>
            <person name="Schmoeckel S.M."/>
            <person name="Li B."/>
            <person name="Borm T.J.A."/>
            <person name="Ohyanagi H."/>
            <person name="Mineta K."/>
            <person name="Michell C.T."/>
            <person name="Saber N."/>
            <person name="Kharbatia N.M."/>
            <person name="Rupper R.R."/>
            <person name="Sharp A.R."/>
            <person name="Dally N."/>
            <person name="Boughton B.A."/>
            <person name="Woo Y.H."/>
            <person name="Gao G."/>
            <person name="Schijlen E.G.W.M."/>
            <person name="Guo X."/>
            <person name="Momin A.A."/>
            <person name="Negrao S."/>
            <person name="Al-Babili S."/>
            <person name="Gehring C."/>
            <person name="Roessner U."/>
            <person name="Jung C."/>
            <person name="Murphy K."/>
            <person name="Arold S.T."/>
            <person name="Gojobori T."/>
            <person name="van der Linden C.G."/>
            <person name="van Loo E.N."/>
            <person name="Jellen E.N."/>
            <person name="Maughan P.J."/>
            <person name="Tester M."/>
        </authorList>
    </citation>
    <scope>NUCLEOTIDE SEQUENCE [LARGE SCALE GENOMIC DNA]</scope>
    <source>
        <strain evidence="2">cv. PI 614886</strain>
    </source>
</reference>
<dbReference type="Pfam" id="PF04759">
    <property type="entry name" value="DUF617"/>
    <property type="match status" value="1"/>
</dbReference>
<keyword evidence="3" id="KW-1185">Reference proteome</keyword>
<dbReference type="OrthoDB" id="672310at2759"/>
<dbReference type="AlphaFoldDB" id="A0A803LMU6"/>
<dbReference type="PANTHER" id="PTHR31696">
    <property type="entry name" value="PROTEIN MIZU-KUSSEI 1"/>
    <property type="match status" value="1"/>
</dbReference>
<evidence type="ECO:0008006" key="4">
    <source>
        <dbReference type="Google" id="ProtNLM"/>
    </source>
</evidence>
<evidence type="ECO:0000313" key="3">
    <source>
        <dbReference type="Proteomes" id="UP000596660"/>
    </source>
</evidence>
<dbReference type="PANTHER" id="PTHR31696:SF4">
    <property type="entry name" value="OS08G0171800 PROTEIN"/>
    <property type="match status" value="1"/>
</dbReference>
<gene>
    <name evidence="2" type="primary">LOC110703192</name>
</gene>
<dbReference type="GeneID" id="110703192"/>
<dbReference type="InterPro" id="IPR006460">
    <property type="entry name" value="MIZ1-like_pln"/>
</dbReference>
<accession>A0A803LMU6</accession>
<dbReference type="Proteomes" id="UP000596660">
    <property type="component" value="Unplaced"/>
</dbReference>
<dbReference type="EnsemblPlants" id="AUR62016275-RA">
    <property type="protein sequence ID" value="AUR62016275-RA:cds"/>
    <property type="gene ID" value="AUR62016275"/>
</dbReference>
<dbReference type="KEGG" id="cqi:110703192"/>
<dbReference type="GO" id="GO:0010274">
    <property type="term" value="P:hydrotropism"/>
    <property type="evidence" value="ECO:0007669"/>
    <property type="project" value="InterPro"/>
</dbReference>